<dbReference type="PANTHER" id="PTHR36058">
    <property type="entry name" value="NUCLEOPHOSMIN"/>
    <property type="match status" value="1"/>
</dbReference>
<name>A0ABN9YAU0_9DINO</name>
<evidence type="ECO:0000313" key="4">
    <source>
        <dbReference type="Proteomes" id="UP001189429"/>
    </source>
</evidence>
<accession>A0ABN9YAU0</accession>
<evidence type="ECO:0000313" key="3">
    <source>
        <dbReference type="EMBL" id="CAK0909846.1"/>
    </source>
</evidence>
<organism evidence="3 4">
    <name type="scientific">Prorocentrum cordatum</name>
    <dbReference type="NCBI Taxonomy" id="2364126"/>
    <lineage>
        <taxon>Eukaryota</taxon>
        <taxon>Sar</taxon>
        <taxon>Alveolata</taxon>
        <taxon>Dinophyceae</taxon>
        <taxon>Prorocentrales</taxon>
        <taxon>Prorocentraceae</taxon>
        <taxon>Prorocentrum</taxon>
    </lineage>
</organism>
<gene>
    <name evidence="3" type="ORF">PCOR1329_LOCUS84161</name>
</gene>
<keyword evidence="2" id="KW-0732">Signal</keyword>
<protein>
    <recommendedName>
        <fullName evidence="5">Saposin B-type domain-containing protein</fullName>
    </recommendedName>
</protein>
<dbReference type="EMBL" id="CAUYUJ010022276">
    <property type="protein sequence ID" value="CAK0909846.1"/>
    <property type="molecule type" value="Genomic_DNA"/>
</dbReference>
<feature type="compositionally biased region" description="Basic residues" evidence="1">
    <location>
        <begin position="239"/>
        <end position="248"/>
    </location>
</feature>
<evidence type="ECO:0008006" key="5">
    <source>
        <dbReference type="Google" id="ProtNLM"/>
    </source>
</evidence>
<sequence>MRAVLLTSFLSFARTQDDMPDMSSMMGGLGGNGMGGMGDMASMMGSMGGGGGGMGGMGDLASMMGGMGGGGGMGGMPGMGGGGGGGEPPPEPFPAVKSDVKFIVCSTCKALARKLHAESSKWGSAITGSEEAIAGKVAEMCETASEAGSWITEYDMVESSDGKAINLKRHSQKGECEVECNTIKQACKDVLQEADIEVASALYKAFKKKQPLDAKALTAKMCTSDDAAAANMVGGCATKRPKIPKNRKAGPAFRVKELPPDISKMDVSLVPTPAPEDNGKPDASASGEAKEEL</sequence>
<dbReference type="PANTHER" id="PTHR36058:SF1">
    <property type="entry name" value="NUCLEOPHOSMIN"/>
    <property type="match status" value="1"/>
</dbReference>
<keyword evidence="4" id="KW-1185">Reference proteome</keyword>
<reference evidence="3" key="1">
    <citation type="submission" date="2023-10" db="EMBL/GenBank/DDBJ databases">
        <authorList>
            <person name="Chen Y."/>
            <person name="Shah S."/>
            <person name="Dougan E. K."/>
            <person name="Thang M."/>
            <person name="Chan C."/>
        </authorList>
    </citation>
    <scope>NUCLEOTIDE SEQUENCE [LARGE SCALE GENOMIC DNA]</scope>
</reference>
<proteinExistence type="predicted"/>
<comment type="caution">
    <text evidence="3">The sequence shown here is derived from an EMBL/GenBank/DDBJ whole genome shotgun (WGS) entry which is preliminary data.</text>
</comment>
<dbReference type="Proteomes" id="UP001189429">
    <property type="component" value="Unassembled WGS sequence"/>
</dbReference>
<feature type="signal peptide" evidence="2">
    <location>
        <begin position="1"/>
        <end position="15"/>
    </location>
</feature>
<evidence type="ECO:0000256" key="2">
    <source>
        <dbReference type="SAM" id="SignalP"/>
    </source>
</evidence>
<feature type="region of interest" description="Disordered" evidence="1">
    <location>
        <begin position="239"/>
        <end position="293"/>
    </location>
</feature>
<evidence type="ECO:0000256" key="1">
    <source>
        <dbReference type="SAM" id="MobiDB-lite"/>
    </source>
</evidence>
<feature type="chain" id="PRO_5047476254" description="Saposin B-type domain-containing protein" evidence="2">
    <location>
        <begin position="16"/>
        <end position="293"/>
    </location>
</feature>